<evidence type="ECO:0000256" key="8">
    <source>
        <dbReference type="HAMAP-Rule" id="MF_01161"/>
    </source>
</evidence>
<dbReference type="Proteomes" id="UP000707477">
    <property type="component" value="Unassembled WGS sequence"/>
</dbReference>
<evidence type="ECO:0000313" key="11">
    <source>
        <dbReference type="Proteomes" id="UP000707477"/>
    </source>
</evidence>
<dbReference type="EMBL" id="JAAVSD010000036">
    <property type="protein sequence ID" value="NLR30550.1"/>
    <property type="molecule type" value="Genomic_DNA"/>
</dbReference>
<keyword evidence="4 8" id="KW-0819">tRNA processing</keyword>
<dbReference type="Gene3D" id="3.40.50.620">
    <property type="entry name" value="HUPs"/>
    <property type="match status" value="1"/>
</dbReference>
<evidence type="ECO:0000256" key="5">
    <source>
        <dbReference type="ARBA" id="ARBA00022741"/>
    </source>
</evidence>
<dbReference type="InterPro" id="IPR011063">
    <property type="entry name" value="TilS/TtcA_N"/>
</dbReference>
<comment type="subcellular location">
    <subcellularLocation>
        <location evidence="1 8">Cytoplasm</location>
    </subcellularLocation>
</comment>
<dbReference type="HAMAP" id="MF_01161">
    <property type="entry name" value="tRNA_Ile_lys_synt"/>
    <property type="match status" value="1"/>
</dbReference>
<keyword evidence="6" id="KW-0067">ATP-binding</keyword>
<dbReference type="Pfam" id="PF11734">
    <property type="entry name" value="TilS_C"/>
    <property type="match status" value="1"/>
</dbReference>
<dbReference type="SUPFAM" id="SSF52402">
    <property type="entry name" value="Adenine nucleotide alpha hydrolases-like"/>
    <property type="match status" value="1"/>
</dbReference>
<dbReference type="InterPro" id="IPR012796">
    <property type="entry name" value="Lysidine-tRNA-synth_C"/>
</dbReference>
<dbReference type="SUPFAM" id="SSF56037">
    <property type="entry name" value="PheT/TilS domain"/>
    <property type="match status" value="1"/>
</dbReference>
<comment type="caution">
    <text evidence="10">The sequence shown here is derived from an EMBL/GenBank/DDBJ whole genome shotgun (WGS) entry which is preliminary data.</text>
</comment>
<dbReference type="PANTHER" id="PTHR43033">
    <property type="entry name" value="TRNA(ILE)-LYSIDINE SYNTHASE-RELATED"/>
    <property type="match status" value="1"/>
</dbReference>
<dbReference type="Pfam" id="PF01171">
    <property type="entry name" value="ATP_bind_3"/>
    <property type="match status" value="1"/>
</dbReference>
<evidence type="ECO:0000313" key="10">
    <source>
        <dbReference type="EMBL" id="NLR30550.1"/>
    </source>
</evidence>
<keyword evidence="2 8" id="KW-0963">Cytoplasm</keyword>
<name>A0ABX1L666_9LACO</name>
<sequence length="463" mass="52947">MSLETDFQRHCELQGWTDPHQRGLVAVSTGVDSMVLLTLFTHLPVDQRPHLTVVYVDHQLREQSRTETAFLKQWCAQQQVPLVMTTWPPAQHPKHGLENAARQFRYEFFATQLKAQQADWIATAHQANEQAETILFKLLRGGQLDQLTGMAASRPFHGGQLIRPLLPFTKAQLRAYAEQQEIPWFEDVTNHELTASRNRLRLQILPALRQENPQVDQHLLTYAEQLRTVLQVTDQVVTQRLNQIVRQWQPLVVDTPQFLAQSPELQDLLLTRLIKLTAPALATTPAVLRECRQLLANPQRPSGTVDLGGEWCLNKSYATFTINQLKNLRQNSQEVFSFMVVLNQWRTLGNGWQFGCFTTDVTDDLPQQQVVALTAEQWPLQVRPWRATDRLRLANGHHQPVRRALINAKVPRDARRQVPVLVTAKGEIIAALGVKWSVLPPRAHTSNYHIKLQHESAKGEQHE</sequence>
<dbReference type="PANTHER" id="PTHR43033:SF1">
    <property type="entry name" value="TRNA(ILE)-LYSIDINE SYNTHASE-RELATED"/>
    <property type="match status" value="1"/>
</dbReference>
<evidence type="ECO:0000256" key="2">
    <source>
        <dbReference type="ARBA" id="ARBA00022490"/>
    </source>
</evidence>
<keyword evidence="5" id="KW-0547">Nucleotide-binding</keyword>
<protein>
    <recommendedName>
        <fullName evidence="8">tRNA(Ile)-lysidine synthase</fullName>
        <ecNumber evidence="8">6.3.4.19</ecNumber>
    </recommendedName>
    <alternativeName>
        <fullName evidence="8">tRNA(Ile)-2-lysyl-cytidine synthase</fullName>
    </alternativeName>
    <alternativeName>
        <fullName evidence="8">tRNA(Ile)-lysidine synthetase</fullName>
    </alternativeName>
</protein>
<dbReference type="NCBIfam" id="TIGR02433">
    <property type="entry name" value="lysidine_TilS_C"/>
    <property type="match status" value="1"/>
</dbReference>
<evidence type="ECO:0000256" key="6">
    <source>
        <dbReference type="ARBA" id="ARBA00022840"/>
    </source>
</evidence>
<dbReference type="InterPro" id="IPR012795">
    <property type="entry name" value="tRNA_Ile_lys_synt_N"/>
</dbReference>
<dbReference type="EC" id="6.3.4.19" evidence="8"/>
<organism evidence="10 11">
    <name type="scientific">Levilactobacillus tujiorum</name>
    <dbReference type="NCBI Taxonomy" id="2912243"/>
    <lineage>
        <taxon>Bacteria</taxon>
        <taxon>Bacillati</taxon>
        <taxon>Bacillota</taxon>
        <taxon>Bacilli</taxon>
        <taxon>Lactobacillales</taxon>
        <taxon>Lactobacillaceae</taxon>
        <taxon>Levilactobacillus</taxon>
    </lineage>
</organism>
<gene>
    <name evidence="8 10" type="primary">tilS</name>
    <name evidence="10" type="ORF">HEQ44_10165</name>
</gene>
<evidence type="ECO:0000256" key="3">
    <source>
        <dbReference type="ARBA" id="ARBA00022598"/>
    </source>
</evidence>
<feature type="domain" description="Lysidine-tRNA(Ile) synthetase C-terminal" evidence="9">
    <location>
        <begin position="380"/>
        <end position="452"/>
    </location>
</feature>
<dbReference type="InterPro" id="IPR012094">
    <property type="entry name" value="tRNA_Ile_lys_synt"/>
</dbReference>
<reference evidence="10 11" key="1">
    <citation type="submission" date="2020-03" db="EMBL/GenBank/DDBJ databases">
        <authorList>
            <person name="Zhang Z."/>
            <person name="Guo Z."/>
            <person name="Hou Q."/>
            <person name="Shen X."/>
        </authorList>
    </citation>
    <scope>NUCLEOTIDE SEQUENCE [LARGE SCALE GENOMIC DNA]</scope>
    <source>
        <strain evidence="10 11">HBUAS51329</strain>
    </source>
</reference>
<keyword evidence="11" id="KW-1185">Reference proteome</keyword>
<comment type="similarity">
    <text evidence="8">Belongs to the tRNA(Ile)-lysidine synthase family.</text>
</comment>
<dbReference type="NCBIfam" id="TIGR02432">
    <property type="entry name" value="lysidine_TilS_N"/>
    <property type="match status" value="1"/>
</dbReference>
<dbReference type="CDD" id="cd01992">
    <property type="entry name" value="TilS_N"/>
    <property type="match status" value="1"/>
</dbReference>
<dbReference type="InterPro" id="IPR014729">
    <property type="entry name" value="Rossmann-like_a/b/a_fold"/>
</dbReference>
<comment type="catalytic activity">
    <reaction evidence="7 8">
        <text>cytidine(34) in tRNA(Ile2) + L-lysine + ATP = lysidine(34) in tRNA(Ile2) + AMP + diphosphate + H(+)</text>
        <dbReference type="Rhea" id="RHEA:43744"/>
        <dbReference type="Rhea" id="RHEA-COMP:10625"/>
        <dbReference type="Rhea" id="RHEA-COMP:10670"/>
        <dbReference type="ChEBI" id="CHEBI:15378"/>
        <dbReference type="ChEBI" id="CHEBI:30616"/>
        <dbReference type="ChEBI" id="CHEBI:32551"/>
        <dbReference type="ChEBI" id="CHEBI:33019"/>
        <dbReference type="ChEBI" id="CHEBI:82748"/>
        <dbReference type="ChEBI" id="CHEBI:83665"/>
        <dbReference type="ChEBI" id="CHEBI:456215"/>
        <dbReference type="EC" id="6.3.4.19"/>
    </reaction>
</comment>
<dbReference type="GO" id="GO:0032267">
    <property type="term" value="F:tRNA(Ile)-lysidine synthase activity"/>
    <property type="evidence" value="ECO:0007669"/>
    <property type="project" value="UniProtKB-EC"/>
</dbReference>
<comment type="function">
    <text evidence="8">Ligates lysine onto the cytidine present at position 34 of the AUA codon-specific tRNA(Ile) that contains the anticodon CAU, in an ATP-dependent manner. Cytidine is converted to lysidine, thus changing the amino acid specificity of the tRNA from methionine to isoleucine.</text>
</comment>
<comment type="caution">
    <text evidence="8">Lacks conserved residue(s) required for the propagation of feature annotation.</text>
</comment>
<evidence type="ECO:0000256" key="7">
    <source>
        <dbReference type="ARBA" id="ARBA00048539"/>
    </source>
</evidence>
<evidence type="ECO:0000259" key="9">
    <source>
        <dbReference type="SMART" id="SM00977"/>
    </source>
</evidence>
<dbReference type="RefSeq" id="WP_168850393.1">
    <property type="nucleotide sequence ID" value="NZ_JAAVSD010000036.1"/>
</dbReference>
<proteinExistence type="inferred from homology"/>
<evidence type="ECO:0000256" key="1">
    <source>
        <dbReference type="ARBA" id="ARBA00004496"/>
    </source>
</evidence>
<evidence type="ECO:0000256" key="4">
    <source>
        <dbReference type="ARBA" id="ARBA00022694"/>
    </source>
</evidence>
<dbReference type="SMART" id="SM00977">
    <property type="entry name" value="TilS_C"/>
    <property type="match status" value="1"/>
</dbReference>
<keyword evidence="3 8" id="KW-0436">Ligase</keyword>
<accession>A0ABX1L666</accession>